<accession>A0AAX3NLE2</accession>
<dbReference type="Proteomes" id="UP001213721">
    <property type="component" value="Chromosome"/>
</dbReference>
<reference evidence="1" key="1">
    <citation type="submission" date="2023-02" db="EMBL/GenBank/DDBJ databases">
        <title>The sequence of Aeromonas allosaccharophila K520.</title>
        <authorList>
            <person name="Luo X."/>
        </authorList>
    </citation>
    <scope>NUCLEOTIDE SEQUENCE</scope>
    <source>
        <strain evidence="1">K520</strain>
    </source>
</reference>
<dbReference type="EMBL" id="CP118988">
    <property type="protein sequence ID" value="WED74868.1"/>
    <property type="molecule type" value="Genomic_DNA"/>
</dbReference>
<protein>
    <submittedName>
        <fullName evidence="1">Uncharacterized protein</fullName>
    </submittedName>
</protein>
<name>A0AAX3NLE2_9GAMM</name>
<evidence type="ECO:0000313" key="2">
    <source>
        <dbReference type="Proteomes" id="UP001213721"/>
    </source>
</evidence>
<dbReference type="RefSeq" id="WP_201934448.1">
    <property type="nucleotide sequence ID" value="NZ_CP118988.1"/>
</dbReference>
<proteinExistence type="predicted"/>
<dbReference type="AlphaFoldDB" id="A0AAX3NLE2"/>
<organism evidence="1 2">
    <name type="scientific">Aeromonas allosaccharophila</name>
    <dbReference type="NCBI Taxonomy" id="656"/>
    <lineage>
        <taxon>Bacteria</taxon>
        <taxon>Pseudomonadati</taxon>
        <taxon>Pseudomonadota</taxon>
        <taxon>Gammaproteobacteria</taxon>
        <taxon>Aeromonadales</taxon>
        <taxon>Aeromonadaceae</taxon>
        <taxon>Aeromonas</taxon>
    </lineage>
</organism>
<evidence type="ECO:0000313" key="1">
    <source>
        <dbReference type="EMBL" id="WED74868.1"/>
    </source>
</evidence>
<gene>
    <name evidence="1" type="ORF">PYU98_12925</name>
</gene>
<sequence length="104" mass="11980">MFGDLFAPSLNYPPISVHRFSEEALKAGVETHEVDGVSINVYCPEKTLADCFKFRNKIGMDIVLEGQKFYKARKEVNLAELIKYAKNCRVEKIMRPYLEAMSWT</sequence>